<dbReference type="PANTHER" id="PTHR30146">
    <property type="entry name" value="LACI-RELATED TRANSCRIPTIONAL REPRESSOR"/>
    <property type="match status" value="1"/>
</dbReference>
<proteinExistence type="predicted"/>
<comment type="caution">
    <text evidence="2">The sequence shown here is derived from an EMBL/GenBank/DDBJ whole genome shotgun (WGS) entry which is preliminary data.</text>
</comment>
<dbReference type="Pfam" id="PF00532">
    <property type="entry name" value="Peripla_BP_1"/>
    <property type="match status" value="1"/>
</dbReference>
<dbReference type="RefSeq" id="WP_284329447.1">
    <property type="nucleotide sequence ID" value="NZ_BSUN01000001.1"/>
</dbReference>
<dbReference type="EMBL" id="BSUN01000001">
    <property type="protein sequence ID" value="GMA37660.1"/>
    <property type="molecule type" value="Genomic_DNA"/>
</dbReference>
<dbReference type="SUPFAM" id="SSF53822">
    <property type="entry name" value="Periplasmic binding protein-like I"/>
    <property type="match status" value="1"/>
</dbReference>
<dbReference type="InterPro" id="IPR001761">
    <property type="entry name" value="Peripla_BP/Lac1_sug-bd_dom"/>
</dbReference>
<reference evidence="3" key="1">
    <citation type="journal article" date="2019" name="Int. J. Syst. Evol. Microbiol.">
        <title>The Global Catalogue of Microorganisms (GCM) 10K type strain sequencing project: providing services to taxonomists for standard genome sequencing and annotation.</title>
        <authorList>
            <consortium name="The Broad Institute Genomics Platform"/>
            <consortium name="The Broad Institute Genome Sequencing Center for Infectious Disease"/>
            <person name="Wu L."/>
            <person name="Ma J."/>
        </authorList>
    </citation>
    <scope>NUCLEOTIDE SEQUENCE [LARGE SCALE GENOMIC DNA]</scope>
    <source>
        <strain evidence="3">NBRC 112299</strain>
    </source>
</reference>
<evidence type="ECO:0000313" key="2">
    <source>
        <dbReference type="EMBL" id="GMA37660.1"/>
    </source>
</evidence>
<dbReference type="InterPro" id="IPR028082">
    <property type="entry name" value="Peripla_BP_I"/>
</dbReference>
<organism evidence="2 3">
    <name type="scientific">Demequina litorisediminis</name>
    <dbReference type="NCBI Taxonomy" id="1849022"/>
    <lineage>
        <taxon>Bacteria</taxon>
        <taxon>Bacillati</taxon>
        <taxon>Actinomycetota</taxon>
        <taxon>Actinomycetes</taxon>
        <taxon>Micrococcales</taxon>
        <taxon>Demequinaceae</taxon>
        <taxon>Demequina</taxon>
    </lineage>
</organism>
<evidence type="ECO:0000313" key="3">
    <source>
        <dbReference type="Proteomes" id="UP001157125"/>
    </source>
</evidence>
<dbReference type="Proteomes" id="UP001157125">
    <property type="component" value="Unassembled WGS sequence"/>
</dbReference>
<protein>
    <recommendedName>
        <fullName evidence="1">Periplasmic binding protein/LacI sugar binding domain-containing protein</fullName>
    </recommendedName>
</protein>
<keyword evidence="3" id="KW-1185">Reference proteome</keyword>
<accession>A0ABQ6IID1</accession>
<name>A0ABQ6IID1_9MICO</name>
<gene>
    <name evidence="2" type="ORF">GCM10025876_38640</name>
</gene>
<dbReference type="Gene3D" id="3.40.50.2300">
    <property type="match status" value="1"/>
</dbReference>
<sequence>MGLVITREPAMLGIEPFFMTFVAGIEEVLSDRGYALLLQVTPDPDREAKTYREWWSANRVDGIFLTDLAIDDPRLDILEDIGLPAVVVGEPAYARDFAAVGSDDAGAARAAMRRIAELGHRRVAHVAGPESLRSHPGALRSHARDRRGAWVWTWWPRSTPTTRFRPVSPRVRTSLRGTSRPRRSCSTMT</sequence>
<evidence type="ECO:0000259" key="1">
    <source>
        <dbReference type="Pfam" id="PF00532"/>
    </source>
</evidence>
<dbReference type="PANTHER" id="PTHR30146:SF155">
    <property type="entry name" value="ALANINE RACEMASE"/>
    <property type="match status" value="1"/>
</dbReference>
<feature type="domain" description="Periplasmic binding protein/LacI sugar binding" evidence="1">
    <location>
        <begin position="15"/>
        <end position="131"/>
    </location>
</feature>